<dbReference type="SUPFAM" id="SSF53474">
    <property type="entry name" value="alpha/beta-Hydrolases"/>
    <property type="match status" value="1"/>
</dbReference>
<protein>
    <recommendedName>
        <fullName evidence="2">Xaa-Pro dipeptidyl-peptidase C-terminal domain-containing protein</fullName>
    </recommendedName>
</protein>
<feature type="domain" description="Xaa-Pro dipeptidyl-peptidase C-terminal" evidence="2">
    <location>
        <begin position="295"/>
        <end position="547"/>
    </location>
</feature>
<dbReference type="InterPro" id="IPR050585">
    <property type="entry name" value="Xaa-Pro_dipeptidyl-ppase/CocE"/>
</dbReference>
<dbReference type="AlphaFoldDB" id="A0A1I2EJ49"/>
<evidence type="ECO:0000256" key="1">
    <source>
        <dbReference type="ARBA" id="ARBA00022801"/>
    </source>
</evidence>
<dbReference type="InterPro" id="IPR008979">
    <property type="entry name" value="Galactose-bd-like_sf"/>
</dbReference>
<dbReference type="Proteomes" id="UP000198977">
    <property type="component" value="Unassembled WGS sequence"/>
</dbReference>
<keyword evidence="1" id="KW-0378">Hydrolase</keyword>
<dbReference type="InterPro" id="IPR000383">
    <property type="entry name" value="Xaa-Pro-like_dom"/>
</dbReference>
<dbReference type="InterPro" id="IPR013736">
    <property type="entry name" value="Xaa-Pro_dipept_C"/>
</dbReference>
<accession>A0A1I2EJ49</accession>
<gene>
    <name evidence="3" type="ORF">SAMN04488523_11278</name>
</gene>
<organism evidence="3 4">
    <name type="scientific">Sulfitobacter brevis</name>
    <dbReference type="NCBI Taxonomy" id="74348"/>
    <lineage>
        <taxon>Bacteria</taxon>
        <taxon>Pseudomonadati</taxon>
        <taxon>Pseudomonadota</taxon>
        <taxon>Alphaproteobacteria</taxon>
        <taxon>Rhodobacterales</taxon>
        <taxon>Roseobacteraceae</taxon>
        <taxon>Sulfitobacter</taxon>
    </lineage>
</organism>
<dbReference type="InterPro" id="IPR005674">
    <property type="entry name" value="CocE/Ser_esterase"/>
</dbReference>
<dbReference type="InterPro" id="IPR029058">
    <property type="entry name" value="AB_hydrolase_fold"/>
</dbReference>
<dbReference type="PANTHER" id="PTHR43056:SF10">
    <property type="entry name" value="COCE_NOND FAMILY, PUTATIVE (AFU_ORTHOLOGUE AFUA_7G00600)-RELATED"/>
    <property type="match status" value="1"/>
</dbReference>
<dbReference type="PANTHER" id="PTHR43056">
    <property type="entry name" value="PEPTIDASE S9 PROLYL OLIGOPEPTIDASE"/>
    <property type="match status" value="1"/>
</dbReference>
<sequence length="669" mass="74615">MNTPSDSQRQPNSLRQIVEDADMGITLSDGCRLSARVWMPEDAGDDPVPVILEYLPYRKRDGTNARDALTHPWFAERGYACVRLDMRGNGDSDGVMLDEYAPQEQADCVEAINWLAAQPWCNGKVGMMGISWGGFNGLQVAALAPDPLKAVITLCSTVDRFADDIHYKGGCLLNENLGWGATMWSYSSRAPDPALRDDWREMWLERLEAEPFLPAVWLNHQKRDAYWQHGSVIEDFSAIKAKVLAVGGWGDSYKNAVPQLVEALPDAKGIVGPWVHKYPHFAVPEPRIGFLQEALRWWDRWLKDIDTGVEDDPDYRAYLMDGVRPATWYTERPGRWIVEQSGASRHLPRQTLHLSDDGLGAAGPLAAIVRSPHDCGMEGGEYCAIWLGPEMPGDQRADDARSVTFDTAPLEVDTDIVGAPRLHLTLAADKPQAQLAVRLNHLHPDGAVTRITYGVLNLSHRDSHADPAPLTPGQSYDIALDLDHIAYKMPAGHRIRVSISSAYWPLVWPSPETATLELHAGHLALPVRPTATRPEHAFAPPTAAEPWQTEEIRAGSNSRTVTRDLVTGTVSLNIVDDFGKLRDADHGLIAGSIARECWTIDPDDPLSARGACHWSDEMERGDIRLRTETKSQMWSDAAYFYLTARLEAYENEKLIYERDVEERIERANM</sequence>
<dbReference type="EMBL" id="FOMW01000012">
    <property type="protein sequence ID" value="SFE93002.1"/>
    <property type="molecule type" value="Genomic_DNA"/>
</dbReference>
<evidence type="ECO:0000259" key="2">
    <source>
        <dbReference type="SMART" id="SM00939"/>
    </source>
</evidence>
<name>A0A1I2EJ49_9RHOB</name>
<dbReference type="Gene3D" id="3.40.50.1820">
    <property type="entry name" value="alpha/beta hydrolase"/>
    <property type="match status" value="2"/>
</dbReference>
<dbReference type="Pfam" id="PF08530">
    <property type="entry name" value="PepX_C"/>
    <property type="match status" value="1"/>
</dbReference>
<dbReference type="Gene3D" id="2.60.120.260">
    <property type="entry name" value="Galactose-binding domain-like"/>
    <property type="match status" value="1"/>
</dbReference>
<dbReference type="Pfam" id="PF02129">
    <property type="entry name" value="Peptidase_S15"/>
    <property type="match status" value="1"/>
</dbReference>
<reference evidence="3 4" key="1">
    <citation type="submission" date="2016-10" db="EMBL/GenBank/DDBJ databases">
        <authorList>
            <person name="de Groot N.N."/>
        </authorList>
    </citation>
    <scope>NUCLEOTIDE SEQUENCE [LARGE SCALE GENOMIC DNA]</scope>
    <source>
        <strain evidence="3 4">DSM 11443</strain>
    </source>
</reference>
<evidence type="ECO:0000313" key="4">
    <source>
        <dbReference type="Proteomes" id="UP000198977"/>
    </source>
</evidence>
<dbReference type="NCBIfam" id="TIGR00976">
    <property type="entry name" value="CocE_NonD"/>
    <property type="match status" value="1"/>
</dbReference>
<dbReference type="STRING" id="74348.SAMN04488523_11278"/>
<keyword evidence="4" id="KW-1185">Reference proteome</keyword>
<dbReference type="SUPFAM" id="SSF49785">
    <property type="entry name" value="Galactose-binding domain-like"/>
    <property type="match status" value="1"/>
</dbReference>
<dbReference type="GO" id="GO:0008239">
    <property type="term" value="F:dipeptidyl-peptidase activity"/>
    <property type="evidence" value="ECO:0007669"/>
    <property type="project" value="InterPro"/>
</dbReference>
<proteinExistence type="predicted"/>
<evidence type="ECO:0000313" key="3">
    <source>
        <dbReference type="EMBL" id="SFE93002.1"/>
    </source>
</evidence>
<dbReference type="SMART" id="SM00939">
    <property type="entry name" value="PepX_C"/>
    <property type="match status" value="1"/>
</dbReference>